<accession>A0A3A8EWJ8</accession>
<name>A0A3A8EWJ8_9GAMM</name>
<dbReference type="PANTHER" id="PTHR14969">
    <property type="entry name" value="SPHINGOSINE-1-PHOSPHATE PHOSPHOHYDROLASE"/>
    <property type="match status" value="1"/>
</dbReference>
<sequence length="204" mass="23431">MPKRLLFLGCFMLIFSILLLIFPTLNRFDLSVLDWMHAHRNAAFNTAAIGFSIAGGMPFVLFITTLWCLQSAWYKKYSLIAFISIGILGSISLTWLLKYLISRPRPPEMYFLVNTYGDSFPSGHSLYAAALGCLGLYIYQQYTQRKLIYLFICTWVLLMGFSRVYAGAHYPSDVLSGWGISLIWITFLYAVLNKQQLRKLNNEF</sequence>
<dbReference type="SMART" id="SM00014">
    <property type="entry name" value="acidPPc"/>
    <property type="match status" value="1"/>
</dbReference>
<dbReference type="GO" id="GO:0050380">
    <property type="term" value="F:undecaprenyl-diphosphatase activity"/>
    <property type="evidence" value="ECO:0007669"/>
    <property type="project" value="UniProtKB-EC"/>
</dbReference>
<feature type="transmembrane region" description="Helical" evidence="4">
    <location>
        <begin position="174"/>
        <end position="192"/>
    </location>
</feature>
<keyword evidence="4" id="KW-0472">Membrane</keyword>
<feature type="transmembrane region" description="Helical" evidence="4">
    <location>
        <begin position="42"/>
        <end position="67"/>
    </location>
</feature>
<evidence type="ECO:0000256" key="4">
    <source>
        <dbReference type="SAM" id="Phobius"/>
    </source>
</evidence>
<dbReference type="AlphaFoldDB" id="A0A3A8EWJ8"/>
<dbReference type="Proteomes" id="UP000282388">
    <property type="component" value="Unassembled WGS sequence"/>
</dbReference>
<comment type="caution">
    <text evidence="6">The sequence shown here is derived from an EMBL/GenBank/DDBJ whole genome shotgun (WGS) entry which is preliminary data.</text>
</comment>
<evidence type="ECO:0000256" key="3">
    <source>
        <dbReference type="ARBA" id="ARBA00047594"/>
    </source>
</evidence>
<keyword evidence="4" id="KW-0812">Transmembrane</keyword>
<feature type="transmembrane region" description="Helical" evidence="4">
    <location>
        <begin position="5"/>
        <end position="22"/>
    </location>
</feature>
<evidence type="ECO:0000259" key="5">
    <source>
        <dbReference type="SMART" id="SM00014"/>
    </source>
</evidence>
<dbReference type="Pfam" id="PF01569">
    <property type="entry name" value="PAP2"/>
    <property type="match status" value="1"/>
</dbReference>
<reference evidence="6 7" key="1">
    <citation type="submission" date="2018-09" db="EMBL/GenBank/DDBJ databases">
        <title>The draft genome of Acinetobacter spp. strains.</title>
        <authorList>
            <person name="Qin J."/>
            <person name="Feng Y."/>
            <person name="Zong Z."/>
        </authorList>
    </citation>
    <scope>NUCLEOTIDE SEQUENCE [LARGE SCALE GENOMIC DNA]</scope>
    <source>
        <strain evidence="6 7">WCHAc060012</strain>
    </source>
</reference>
<evidence type="ECO:0000313" key="7">
    <source>
        <dbReference type="Proteomes" id="UP000282388"/>
    </source>
</evidence>
<dbReference type="InterPro" id="IPR000326">
    <property type="entry name" value="PAP2/HPO"/>
</dbReference>
<dbReference type="CDD" id="cd03392">
    <property type="entry name" value="PAP2_like_2"/>
    <property type="match status" value="1"/>
</dbReference>
<evidence type="ECO:0000313" key="6">
    <source>
        <dbReference type="EMBL" id="RKG32803.1"/>
    </source>
</evidence>
<keyword evidence="4" id="KW-1133">Transmembrane helix</keyword>
<gene>
    <name evidence="6" type="ORF">D7V32_04880</name>
</gene>
<dbReference type="InterPro" id="IPR036938">
    <property type="entry name" value="PAP2/HPO_sf"/>
</dbReference>
<evidence type="ECO:0000256" key="2">
    <source>
        <dbReference type="ARBA" id="ARBA00032707"/>
    </source>
</evidence>
<dbReference type="PANTHER" id="PTHR14969:SF13">
    <property type="entry name" value="AT30094P"/>
    <property type="match status" value="1"/>
</dbReference>
<dbReference type="EC" id="3.6.1.27" evidence="1"/>
<dbReference type="EMBL" id="RAXV01000007">
    <property type="protein sequence ID" value="RKG32803.1"/>
    <property type="molecule type" value="Genomic_DNA"/>
</dbReference>
<comment type="catalytic activity">
    <reaction evidence="3">
        <text>di-trans,octa-cis-undecaprenyl diphosphate + H2O = di-trans,octa-cis-undecaprenyl phosphate + phosphate + H(+)</text>
        <dbReference type="Rhea" id="RHEA:28094"/>
        <dbReference type="ChEBI" id="CHEBI:15377"/>
        <dbReference type="ChEBI" id="CHEBI:15378"/>
        <dbReference type="ChEBI" id="CHEBI:43474"/>
        <dbReference type="ChEBI" id="CHEBI:58405"/>
        <dbReference type="ChEBI" id="CHEBI:60392"/>
        <dbReference type="EC" id="3.6.1.27"/>
    </reaction>
</comment>
<evidence type="ECO:0000256" key="1">
    <source>
        <dbReference type="ARBA" id="ARBA00012374"/>
    </source>
</evidence>
<dbReference type="RefSeq" id="WP_120401786.1">
    <property type="nucleotide sequence ID" value="NZ_RAXV01000007.1"/>
</dbReference>
<organism evidence="6 7">
    <name type="scientific">Acinetobacter tianfuensis</name>
    <dbReference type="NCBI Taxonomy" id="2419603"/>
    <lineage>
        <taxon>Bacteria</taxon>
        <taxon>Pseudomonadati</taxon>
        <taxon>Pseudomonadota</taxon>
        <taxon>Gammaproteobacteria</taxon>
        <taxon>Moraxellales</taxon>
        <taxon>Moraxellaceae</taxon>
        <taxon>Acinetobacter</taxon>
    </lineage>
</organism>
<feature type="transmembrane region" description="Helical" evidence="4">
    <location>
        <begin position="147"/>
        <end position="168"/>
    </location>
</feature>
<proteinExistence type="predicted"/>
<keyword evidence="7" id="KW-1185">Reference proteome</keyword>
<dbReference type="Gene3D" id="1.20.144.10">
    <property type="entry name" value="Phosphatidic acid phosphatase type 2/haloperoxidase"/>
    <property type="match status" value="2"/>
</dbReference>
<feature type="domain" description="Phosphatidic acid phosphatase type 2/haloperoxidase" evidence="5">
    <location>
        <begin position="80"/>
        <end position="189"/>
    </location>
</feature>
<dbReference type="OrthoDB" id="9780918at2"/>
<feature type="transmembrane region" description="Helical" evidence="4">
    <location>
        <begin position="121"/>
        <end position="140"/>
    </location>
</feature>
<dbReference type="SUPFAM" id="SSF48317">
    <property type="entry name" value="Acid phosphatase/Vanadium-dependent haloperoxidase"/>
    <property type="match status" value="1"/>
</dbReference>
<protein>
    <recommendedName>
        <fullName evidence="1">undecaprenyl-diphosphate phosphatase</fullName>
        <ecNumber evidence="1">3.6.1.27</ecNumber>
    </recommendedName>
    <alternativeName>
        <fullName evidence="2">Undecaprenyl pyrophosphate phosphatase</fullName>
    </alternativeName>
</protein>
<feature type="transmembrane region" description="Helical" evidence="4">
    <location>
        <begin position="79"/>
        <end position="101"/>
    </location>
</feature>